<proteinExistence type="predicted"/>
<dbReference type="EMBL" id="MSZS01000001">
    <property type="protein sequence ID" value="PKX98246.1"/>
    <property type="molecule type" value="Genomic_DNA"/>
</dbReference>
<name>A0A2I1CKW6_ASPN1</name>
<gene>
    <name evidence="1" type="ORF">P174DRAFT_9718</name>
</gene>
<reference evidence="2" key="1">
    <citation type="journal article" date="2018" name="Proc. Natl. Acad. Sci. U.S.A.">
        <title>Linking secondary metabolites to gene clusters through genome sequencing of six diverse Aspergillus species.</title>
        <authorList>
            <person name="Kaerboelling I."/>
            <person name="Vesth T.C."/>
            <person name="Frisvad J.C."/>
            <person name="Nybo J.L."/>
            <person name="Theobald S."/>
            <person name="Kuo A."/>
            <person name="Bowyer P."/>
            <person name="Matsuda Y."/>
            <person name="Mondo S."/>
            <person name="Lyhne E.K."/>
            <person name="Kogle M.E."/>
            <person name="Clum A."/>
            <person name="Lipzen A."/>
            <person name="Salamov A."/>
            <person name="Ngan C.Y."/>
            <person name="Daum C."/>
            <person name="Chiniquy J."/>
            <person name="Barry K."/>
            <person name="LaButti K."/>
            <person name="Haridas S."/>
            <person name="Simmons B.A."/>
            <person name="Magnuson J.K."/>
            <person name="Mortensen U.H."/>
            <person name="Larsen T.O."/>
            <person name="Grigoriev I.V."/>
            <person name="Baker S.E."/>
            <person name="Andersen M.R."/>
        </authorList>
    </citation>
    <scope>NUCLEOTIDE SEQUENCE [LARGE SCALE GENOMIC DNA]</scope>
    <source>
        <strain evidence="2">IBT 16806</strain>
    </source>
</reference>
<comment type="caution">
    <text evidence="1">The sequence shown here is derived from an EMBL/GenBank/DDBJ whole genome shotgun (WGS) entry which is preliminary data.</text>
</comment>
<accession>A0A2I1CKW6</accession>
<dbReference type="AlphaFoldDB" id="A0A2I1CKW6"/>
<dbReference type="Proteomes" id="UP000234474">
    <property type="component" value="Unassembled WGS sequence"/>
</dbReference>
<dbReference type="GeneID" id="36539840"/>
<keyword evidence="2" id="KW-1185">Reference proteome</keyword>
<organism evidence="1 2">
    <name type="scientific">Aspergillus novofumigatus (strain IBT 16806)</name>
    <dbReference type="NCBI Taxonomy" id="1392255"/>
    <lineage>
        <taxon>Eukaryota</taxon>
        <taxon>Fungi</taxon>
        <taxon>Dikarya</taxon>
        <taxon>Ascomycota</taxon>
        <taxon>Pezizomycotina</taxon>
        <taxon>Eurotiomycetes</taxon>
        <taxon>Eurotiomycetidae</taxon>
        <taxon>Eurotiales</taxon>
        <taxon>Aspergillaceae</taxon>
        <taxon>Aspergillus</taxon>
        <taxon>Aspergillus subgen. Fumigati</taxon>
    </lineage>
</organism>
<evidence type="ECO:0000313" key="2">
    <source>
        <dbReference type="Proteomes" id="UP000234474"/>
    </source>
</evidence>
<protein>
    <submittedName>
        <fullName evidence="1">Uncharacterized protein</fullName>
    </submittedName>
</protein>
<dbReference type="VEuPathDB" id="FungiDB:P174DRAFT_9718"/>
<sequence length="75" mass="8329">MINLCQSVALVCNLQECLSCSSGRVLKPNGPVEYVPRPPRIRLSAPGRMRYPPSVKVACDLLKVRLWIDGFMDIG</sequence>
<evidence type="ECO:0000313" key="1">
    <source>
        <dbReference type="EMBL" id="PKX98246.1"/>
    </source>
</evidence>
<dbReference type="RefSeq" id="XP_024686841.1">
    <property type="nucleotide sequence ID" value="XM_024832502.1"/>
</dbReference>